<dbReference type="AlphaFoldDB" id="A0A8D2ETL5"/>
<accession>A0A8D2ETL5</accession>
<protein>
    <submittedName>
        <fullName evidence="1">Uncharacterized protein</fullName>
    </submittedName>
</protein>
<evidence type="ECO:0000313" key="2">
    <source>
        <dbReference type="Proteomes" id="UP000694411"/>
    </source>
</evidence>
<reference evidence="1" key="1">
    <citation type="submission" date="2025-08" db="UniProtKB">
        <authorList>
            <consortium name="Ensembl"/>
        </authorList>
    </citation>
    <scope>IDENTIFICATION</scope>
</reference>
<keyword evidence="2" id="KW-1185">Reference proteome</keyword>
<proteinExistence type="predicted"/>
<organism evidence="1 2">
    <name type="scientific">Theropithecus gelada</name>
    <name type="common">Gelada baboon</name>
    <dbReference type="NCBI Taxonomy" id="9565"/>
    <lineage>
        <taxon>Eukaryota</taxon>
        <taxon>Metazoa</taxon>
        <taxon>Chordata</taxon>
        <taxon>Craniata</taxon>
        <taxon>Vertebrata</taxon>
        <taxon>Euteleostomi</taxon>
        <taxon>Mammalia</taxon>
        <taxon>Eutheria</taxon>
        <taxon>Euarchontoglires</taxon>
        <taxon>Primates</taxon>
        <taxon>Haplorrhini</taxon>
        <taxon>Catarrhini</taxon>
        <taxon>Cercopithecidae</taxon>
        <taxon>Cercopithecinae</taxon>
        <taxon>Theropithecus</taxon>
    </lineage>
</organism>
<reference evidence="1" key="2">
    <citation type="submission" date="2025-09" db="UniProtKB">
        <authorList>
            <consortium name="Ensembl"/>
        </authorList>
    </citation>
    <scope>IDENTIFICATION</scope>
</reference>
<sequence length="111" mass="12298">MLSDVRINHLPKTPTVLLFSFLSRVATKGFLSSFVGKDYQNIFIGITELCASHKRRTKLVLYTGQGECHVYLPLHICHVSVSIHSSRPGPWAWTPGSSHLLLGTASIRPPC</sequence>
<dbReference type="Proteomes" id="UP000694411">
    <property type="component" value="Unassembled WGS sequence"/>
</dbReference>
<name>A0A8D2ETL5_THEGE</name>
<dbReference type="Ensembl" id="ENSTGET00000016335.1">
    <property type="protein sequence ID" value="ENSTGEP00000013608.1"/>
    <property type="gene ID" value="ENSTGEG00000011048.1"/>
</dbReference>
<evidence type="ECO:0000313" key="1">
    <source>
        <dbReference type="Ensembl" id="ENSTGEP00000013608.1"/>
    </source>
</evidence>